<evidence type="ECO:0000256" key="5">
    <source>
        <dbReference type="ARBA" id="ARBA00022692"/>
    </source>
</evidence>
<dbReference type="InterPro" id="IPR010559">
    <property type="entry name" value="Sig_transdc_His_kin_internal"/>
</dbReference>
<dbReference type="SUPFAM" id="SSF158472">
    <property type="entry name" value="HAMP domain-like"/>
    <property type="match status" value="1"/>
</dbReference>
<dbReference type="SUPFAM" id="SSF55874">
    <property type="entry name" value="ATPase domain of HSP90 chaperone/DNA topoisomerase II/histidine kinase"/>
    <property type="match status" value="1"/>
</dbReference>
<evidence type="ECO:0000256" key="11">
    <source>
        <dbReference type="ARBA" id="ARBA00023136"/>
    </source>
</evidence>
<dbReference type="PANTHER" id="PTHR34220:SF11">
    <property type="entry name" value="SENSOR PROTEIN KINASE HPTS"/>
    <property type="match status" value="1"/>
</dbReference>
<dbReference type="GO" id="GO:0005524">
    <property type="term" value="F:ATP binding"/>
    <property type="evidence" value="ECO:0007669"/>
    <property type="project" value="UniProtKB-KW"/>
</dbReference>
<dbReference type="GO" id="GO:0000155">
    <property type="term" value="F:phosphorelay sensor kinase activity"/>
    <property type="evidence" value="ECO:0007669"/>
    <property type="project" value="InterPro"/>
</dbReference>
<keyword evidence="7 14" id="KW-0418">Kinase</keyword>
<evidence type="ECO:0000313" key="15">
    <source>
        <dbReference type="Proteomes" id="UP000250369"/>
    </source>
</evidence>
<dbReference type="InterPro" id="IPR003660">
    <property type="entry name" value="HAMP_dom"/>
</dbReference>
<dbReference type="GO" id="GO:0005886">
    <property type="term" value="C:plasma membrane"/>
    <property type="evidence" value="ECO:0007669"/>
    <property type="project" value="UniProtKB-SubCell"/>
</dbReference>
<evidence type="ECO:0000256" key="1">
    <source>
        <dbReference type="ARBA" id="ARBA00004651"/>
    </source>
</evidence>
<evidence type="ECO:0000256" key="4">
    <source>
        <dbReference type="ARBA" id="ARBA00022679"/>
    </source>
</evidence>
<accession>A0A329M4M6</accession>
<dbReference type="InterPro" id="IPR003594">
    <property type="entry name" value="HATPase_dom"/>
</dbReference>
<evidence type="ECO:0000259" key="13">
    <source>
        <dbReference type="PROSITE" id="PS50885"/>
    </source>
</evidence>
<evidence type="ECO:0000256" key="9">
    <source>
        <dbReference type="ARBA" id="ARBA00022989"/>
    </source>
</evidence>
<evidence type="ECO:0000256" key="7">
    <source>
        <dbReference type="ARBA" id="ARBA00022777"/>
    </source>
</evidence>
<keyword evidence="11 12" id="KW-0472">Membrane</keyword>
<reference evidence="14 15" key="1">
    <citation type="journal article" date="2009" name="Int. J. Syst. Evol. Microbiol.">
        <title>Paenibacillus contaminans sp. nov., isolated from a contaminated laboratory plate.</title>
        <authorList>
            <person name="Chou J.H."/>
            <person name="Lee J.H."/>
            <person name="Lin M.C."/>
            <person name="Chang P.S."/>
            <person name="Arun A.B."/>
            <person name="Young C.C."/>
            <person name="Chen W.M."/>
        </authorList>
    </citation>
    <scope>NUCLEOTIDE SEQUENCE [LARGE SCALE GENOMIC DNA]</scope>
    <source>
        <strain evidence="14 15">CKOBP-6</strain>
    </source>
</reference>
<dbReference type="AlphaFoldDB" id="A0A329M4M6"/>
<proteinExistence type="predicted"/>
<dbReference type="PROSITE" id="PS50885">
    <property type="entry name" value="HAMP"/>
    <property type="match status" value="1"/>
</dbReference>
<dbReference type="Gene3D" id="6.10.340.10">
    <property type="match status" value="1"/>
</dbReference>
<comment type="subcellular location">
    <subcellularLocation>
        <location evidence="1">Cell membrane</location>
        <topology evidence="1">Multi-pass membrane protein</topology>
    </subcellularLocation>
</comment>
<keyword evidence="4" id="KW-0808">Transferase</keyword>
<evidence type="ECO:0000256" key="12">
    <source>
        <dbReference type="SAM" id="Phobius"/>
    </source>
</evidence>
<keyword evidence="5 12" id="KW-0812">Transmembrane</keyword>
<comment type="caution">
    <text evidence="14">The sequence shown here is derived from an EMBL/GenBank/DDBJ whole genome shotgun (WGS) entry which is preliminary data.</text>
</comment>
<name>A0A329M4M6_9BACL</name>
<sequence>MRIKAWFYGLSFRSRVWLTIVLLITLAVSANGTISYLIAAKVVQKNAFRLSEDTINKTAQVVDQRLRNITVSMMSLTMSDPFKEMMDDVASANTSRYYQHLTLLQKVFSQFSFYDSYIQSILIATPIGDFYPTTSIRLTNQSFYESDLYQQAKNEKRPFWVPRHEDAFFSNREQVISLVLSTIGEIPNQDYNVYIIVNVKENDLLRLIADNQDTTETGLSYMFINEEGQEIVRSPLYAATDAKWRSSFLERLYSDQTGYFFYPLNGNESLINYARLEVGGNWILIGVQSKERLLAQVNGIKRSTLYALFGCLLLSLFVSNGLTRLLLKPLYKLQELMKRVERNDLNARYASPYRDEVAQVGLRFNRMLDEIKRLIQDVTDGEMEKRKAEIKALTAQMDPHFLYNTLNTIYCKSELGANDDVNDMILSLAHMFQLGLSNGRDWVTLEDEITHMKMYLAIQHKCYDTLFDYRLDIGSGVNLSSIVLKILLQPLVENAIIHGFQNIENGGHIEIAIHVEVAQLVLSVKDNGCGMDIEEVYRNMRHAATSNKGYALSNIAHRLQLYYGEQARMDLYSEPGCGAEVVLRLPVTEGGGADD</sequence>
<dbReference type="InterPro" id="IPR036890">
    <property type="entry name" value="HATPase_C_sf"/>
</dbReference>
<dbReference type="RefSeq" id="WP_113034936.1">
    <property type="nucleotide sequence ID" value="NZ_QMFB01000025.1"/>
</dbReference>
<dbReference type="SMART" id="SM00304">
    <property type="entry name" value="HAMP"/>
    <property type="match status" value="1"/>
</dbReference>
<dbReference type="Pfam" id="PF02518">
    <property type="entry name" value="HATPase_c"/>
    <property type="match status" value="1"/>
</dbReference>
<evidence type="ECO:0000256" key="3">
    <source>
        <dbReference type="ARBA" id="ARBA00022553"/>
    </source>
</evidence>
<dbReference type="InterPro" id="IPR050640">
    <property type="entry name" value="Bact_2-comp_sensor_kinase"/>
</dbReference>
<dbReference type="EMBL" id="QMFB01000025">
    <property type="protein sequence ID" value="RAV14891.1"/>
    <property type="molecule type" value="Genomic_DNA"/>
</dbReference>
<dbReference type="Pfam" id="PF06580">
    <property type="entry name" value="His_kinase"/>
    <property type="match status" value="1"/>
</dbReference>
<protein>
    <submittedName>
        <fullName evidence="14">Sensor histidine kinase</fullName>
    </submittedName>
</protein>
<organism evidence="14 15">
    <name type="scientific">Paenibacillus contaminans</name>
    <dbReference type="NCBI Taxonomy" id="450362"/>
    <lineage>
        <taxon>Bacteria</taxon>
        <taxon>Bacillati</taxon>
        <taxon>Bacillota</taxon>
        <taxon>Bacilli</taxon>
        <taxon>Bacillales</taxon>
        <taxon>Paenibacillaceae</taxon>
        <taxon>Paenibacillus</taxon>
    </lineage>
</organism>
<evidence type="ECO:0000256" key="8">
    <source>
        <dbReference type="ARBA" id="ARBA00022840"/>
    </source>
</evidence>
<keyword evidence="15" id="KW-1185">Reference proteome</keyword>
<gene>
    <name evidence="14" type="ORF">DQG23_31160</name>
</gene>
<dbReference type="CDD" id="cd06225">
    <property type="entry name" value="HAMP"/>
    <property type="match status" value="1"/>
</dbReference>
<dbReference type="Pfam" id="PF00672">
    <property type="entry name" value="HAMP"/>
    <property type="match status" value="1"/>
</dbReference>
<evidence type="ECO:0000313" key="14">
    <source>
        <dbReference type="EMBL" id="RAV14891.1"/>
    </source>
</evidence>
<feature type="domain" description="HAMP" evidence="13">
    <location>
        <begin position="324"/>
        <end position="376"/>
    </location>
</feature>
<keyword evidence="8" id="KW-0067">ATP-binding</keyword>
<feature type="transmembrane region" description="Helical" evidence="12">
    <location>
        <begin position="305"/>
        <end position="327"/>
    </location>
</feature>
<dbReference type="PANTHER" id="PTHR34220">
    <property type="entry name" value="SENSOR HISTIDINE KINASE YPDA"/>
    <property type="match status" value="1"/>
</dbReference>
<keyword evidence="2" id="KW-1003">Cell membrane</keyword>
<dbReference type="Gene3D" id="3.30.565.10">
    <property type="entry name" value="Histidine kinase-like ATPase, C-terminal domain"/>
    <property type="match status" value="1"/>
</dbReference>
<evidence type="ECO:0000256" key="2">
    <source>
        <dbReference type="ARBA" id="ARBA00022475"/>
    </source>
</evidence>
<evidence type="ECO:0000256" key="6">
    <source>
        <dbReference type="ARBA" id="ARBA00022741"/>
    </source>
</evidence>
<evidence type="ECO:0000256" key="10">
    <source>
        <dbReference type="ARBA" id="ARBA00023012"/>
    </source>
</evidence>
<dbReference type="OrthoDB" id="9809348at2"/>
<keyword evidence="3" id="KW-0597">Phosphoprotein</keyword>
<keyword evidence="6" id="KW-0547">Nucleotide-binding</keyword>
<keyword evidence="9 12" id="KW-1133">Transmembrane helix</keyword>
<dbReference type="SMART" id="SM00387">
    <property type="entry name" value="HATPase_c"/>
    <property type="match status" value="1"/>
</dbReference>
<dbReference type="Proteomes" id="UP000250369">
    <property type="component" value="Unassembled WGS sequence"/>
</dbReference>
<keyword evidence="10" id="KW-0902">Two-component regulatory system</keyword>